<keyword evidence="1" id="KW-1133">Transmembrane helix</keyword>
<dbReference type="STRING" id="926556.Echvi_0134"/>
<keyword evidence="3" id="KW-1185">Reference proteome</keyword>
<evidence type="ECO:0000313" key="3">
    <source>
        <dbReference type="Proteomes" id="UP000010796"/>
    </source>
</evidence>
<evidence type="ECO:0000256" key="1">
    <source>
        <dbReference type="SAM" id="Phobius"/>
    </source>
</evidence>
<reference evidence="3" key="1">
    <citation type="submission" date="2012-02" db="EMBL/GenBank/DDBJ databases">
        <title>The complete genome of Echinicola vietnamensis DSM 17526.</title>
        <authorList>
            <person name="Lucas S."/>
            <person name="Copeland A."/>
            <person name="Lapidus A."/>
            <person name="Glavina del Rio T."/>
            <person name="Dalin E."/>
            <person name="Tice H."/>
            <person name="Bruce D."/>
            <person name="Goodwin L."/>
            <person name="Pitluck S."/>
            <person name="Peters L."/>
            <person name="Ovchinnikova G."/>
            <person name="Teshima H."/>
            <person name="Kyrpides N."/>
            <person name="Mavromatis K."/>
            <person name="Ivanova N."/>
            <person name="Brettin T."/>
            <person name="Detter J.C."/>
            <person name="Han C."/>
            <person name="Larimer F."/>
            <person name="Land M."/>
            <person name="Hauser L."/>
            <person name="Markowitz V."/>
            <person name="Cheng J.-F."/>
            <person name="Hugenholtz P."/>
            <person name="Woyke T."/>
            <person name="Wu D."/>
            <person name="Brambilla E."/>
            <person name="Klenk H.-P."/>
            <person name="Eisen J.A."/>
        </authorList>
    </citation>
    <scope>NUCLEOTIDE SEQUENCE [LARGE SCALE GENOMIC DNA]</scope>
    <source>
        <strain evidence="3">DSM 17526 / LMG 23754 / KMM 6221</strain>
    </source>
</reference>
<evidence type="ECO:0000313" key="2">
    <source>
        <dbReference type="EMBL" id="AGA76431.1"/>
    </source>
</evidence>
<protein>
    <submittedName>
        <fullName evidence="2">Uncharacterized protein</fullName>
    </submittedName>
</protein>
<name>L0FUJ5_ECHVK</name>
<accession>L0FUJ5</accession>
<proteinExistence type="predicted"/>
<dbReference type="EMBL" id="CP003346">
    <property type="protein sequence ID" value="AGA76431.1"/>
    <property type="molecule type" value="Genomic_DNA"/>
</dbReference>
<organism evidence="2 3">
    <name type="scientific">Echinicola vietnamensis (strain DSM 17526 / LMG 23754 / KMM 6221)</name>
    <dbReference type="NCBI Taxonomy" id="926556"/>
    <lineage>
        <taxon>Bacteria</taxon>
        <taxon>Pseudomonadati</taxon>
        <taxon>Bacteroidota</taxon>
        <taxon>Cytophagia</taxon>
        <taxon>Cytophagales</taxon>
        <taxon>Cyclobacteriaceae</taxon>
        <taxon>Echinicola</taxon>
    </lineage>
</organism>
<keyword evidence="1" id="KW-0812">Transmembrane</keyword>
<keyword evidence="1" id="KW-0472">Membrane</keyword>
<sequence length="171" mass="19337">MISPKETKSKLTGISIENRSPVVKRMLVTGYFCSNLKTSRSKSGEAAKMGLVYFDGYAYALPSLAALWSRMNTDIHRCGLEALLICVHPFYPWLKIRLMVTMDLPFAMQRGPAKAWSMLLIDHAIKEAACQEYRVDHYFRFFLPFLSSSGTIGLKMSSASIFWALLSMMMS</sequence>
<dbReference type="Proteomes" id="UP000010796">
    <property type="component" value="Chromosome"/>
</dbReference>
<gene>
    <name evidence="2" type="ordered locus">Echvi_0134</name>
</gene>
<dbReference type="AlphaFoldDB" id="L0FUJ5"/>
<dbReference type="KEGG" id="evi:Echvi_0134"/>
<feature type="transmembrane region" description="Helical" evidence="1">
    <location>
        <begin position="141"/>
        <end position="166"/>
    </location>
</feature>
<dbReference type="HOGENOM" id="CLU_1560528_0_0_10"/>